<dbReference type="GO" id="GO:0004016">
    <property type="term" value="F:adenylate cyclase activity"/>
    <property type="evidence" value="ECO:0007669"/>
    <property type="project" value="TreeGrafter"/>
</dbReference>
<evidence type="ECO:0000256" key="8">
    <source>
        <dbReference type="ARBA" id="ARBA00023136"/>
    </source>
</evidence>
<feature type="coiled-coil region" evidence="11">
    <location>
        <begin position="212"/>
        <end position="242"/>
    </location>
</feature>
<dbReference type="CDD" id="cd07302">
    <property type="entry name" value="CHD"/>
    <property type="match status" value="1"/>
</dbReference>
<dbReference type="Pfam" id="PF00211">
    <property type="entry name" value="Guanylate_cyc"/>
    <property type="match status" value="1"/>
</dbReference>
<sequence length="466" mass="52965">MANGESESTNCAPHSDNFQHLNNPLIKQSSASLLTNPTSNNVKRTLRSTLSNASLSRYRSSFRRNKMNTRSMNSQYSSTSTFPLFRHFYLMRNSFTRKRTRELSNKNNDSSALASSRKRAYSSSRIEISQVLITVFITLVCACLLILMIVLDMVYLNDAVTSHINQQMISISTKNSTTLCFRHPKVCVMKGLIIIIFICITVILCYTILTLYIRAKRHSRLLERKTNELEKEKCLTEKLLHEILPPCVAKDLINGRKAPAEYYESVTVYFSDIVGFTIIASMCSPTETCDMLNRLYSIFDSLLENFDVYKVETIGDAYMVVSGAPKRNGDKHPNEIANMSLALLRCKQQVRVPRTSAQLQLRIGIHTGPVCAAVIGSKMPRYCMFGDTVNVASRMESSGLPERIHLSSDTYKRLINRDQYIFEDRGEIQIKGKGHMCTYFLLDKKSNQHVTKSRSNTLTKTERESL</sequence>
<dbReference type="InterPro" id="IPR001054">
    <property type="entry name" value="A/G_cyclase"/>
</dbReference>
<dbReference type="PANTHER" id="PTHR11920:SF501">
    <property type="entry name" value="GUANYLATE CYCLASE 32E"/>
    <property type="match status" value="1"/>
</dbReference>
<keyword evidence="11" id="KW-0175">Coiled coil</keyword>
<dbReference type="GO" id="GO:0007168">
    <property type="term" value="P:receptor guanylyl cyclase signaling pathway"/>
    <property type="evidence" value="ECO:0007669"/>
    <property type="project" value="TreeGrafter"/>
</dbReference>
<dbReference type="Gene3D" id="3.30.70.1230">
    <property type="entry name" value="Nucleotide cyclase"/>
    <property type="match status" value="1"/>
</dbReference>
<dbReference type="GO" id="GO:0004383">
    <property type="term" value="F:guanylate cyclase activity"/>
    <property type="evidence" value="ECO:0007669"/>
    <property type="project" value="TreeGrafter"/>
</dbReference>
<dbReference type="Proteomes" id="UP000663854">
    <property type="component" value="Unassembled WGS sequence"/>
</dbReference>
<dbReference type="SMART" id="SM00044">
    <property type="entry name" value="CYCc"/>
    <property type="match status" value="1"/>
</dbReference>
<evidence type="ECO:0000256" key="4">
    <source>
        <dbReference type="ARBA" id="ARBA00022692"/>
    </source>
</evidence>
<evidence type="ECO:0000256" key="3">
    <source>
        <dbReference type="ARBA" id="ARBA00022475"/>
    </source>
</evidence>
<evidence type="ECO:0000259" key="14">
    <source>
        <dbReference type="PROSITE" id="PS50125"/>
    </source>
</evidence>
<dbReference type="EMBL" id="CAJNOH010000384">
    <property type="protein sequence ID" value="CAF1022903.1"/>
    <property type="molecule type" value="Genomic_DNA"/>
</dbReference>
<accession>A0A816B9H4</accession>
<keyword evidence="6" id="KW-0547">Nucleotide-binding</keyword>
<comment type="caution">
    <text evidence="16">The sequence shown here is derived from an EMBL/GenBank/DDBJ whole genome shotgun (WGS) entry which is preliminary data.</text>
</comment>
<dbReference type="AlphaFoldDB" id="A0A816B9H4"/>
<dbReference type="InterPro" id="IPR029787">
    <property type="entry name" value="Nucleotide_cyclase"/>
</dbReference>
<dbReference type="Gene3D" id="6.10.250.780">
    <property type="match status" value="1"/>
</dbReference>
<keyword evidence="10" id="KW-0456">Lyase</keyword>
<evidence type="ECO:0000256" key="10">
    <source>
        <dbReference type="ARBA" id="ARBA00023239"/>
    </source>
</evidence>
<evidence type="ECO:0000256" key="13">
    <source>
        <dbReference type="SAM" id="Phobius"/>
    </source>
</evidence>
<feature type="region of interest" description="Disordered" evidence="12">
    <location>
        <begin position="1"/>
        <end position="21"/>
    </location>
</feature>
<keyword evidence="9" id="KW-0325">Glycoprotein</keyword>
<evidence type="ECO:0000256" key="6">
    <source>
        <dbReference type="ARBA" id="ARBA00022741"/>
    </source>
</evidence>
<keyword evidence="4 13" id="KW-0812">Transmembrane</keyword>
<dbReference type="GO" id="GO:0001653">
    <property type="term" value="F:peptide receptor activity"/>
    <property type="evidence" value="ECO:0007669"/>
    <property type="project" value="TreeGrafter"/>
</dbReference>
<dbReference type="GO" id="GO:0000166">
    <property type="term" value="F:nucleotide binding"/>
    <property type="evidence" value="ECO:0007669"/>
    <property type="project" value="UniProtKB-KW"/>
</dbReference>
<feature type="domain" description="Guanylate cyclase" evidence="14">
    <location>
        <begin position="267"/>
        <end position="396"/>
    </location>
</feature>
<protein>
    <recommendedName>
        <fullName evidence="14">Guanylate cyclase domain-containing protein</fullName>
    </recommendedName>
</protein>
<evidence type="ECO:0000313" key="16">
    <source>
        <dbReference type="EMBL" id="CAF1606079.1"/>
    </source>
</evidence>
<evidence type="ECO:0000256" key="12">
    <source>
        <dbReference type="SAM" id="MobiDB-lite"/>
    </source>
</evidence>
<dbReference type="PANTHER" id="PTHR11920">
    <property type="entry name" value="GUANYLYL CYCLASE"/>
    <property type="match status" value="1"/>
</dbReference>
<evidence type="ECO:0000256" key="1">
    <source>
        <dbReference type="ARBA" id="ARBA00004167"/>
    </source>
</evidence>
<dbReference type="FunFam" id="3.30.70.1230:FF:000050">
    <property type="entry name" value="Guanylate cyclase"/>
    <property type="match status" value="1"/>
</dbReference>
<evidence type="ECO:0000256" key="7">
    <source>
        <dbReference type="ARBA" id="ARBA00022989"/>
    </source>
</evidence>
<gene>
    <name evidence="16" type="ORF">JXQ802_LOCUS48854</name>
    <name evidence="15" type="ORF">PYM288_LOCUS15720</name>
</gene>
<keyword evidence="3" id="KW-1003">Cell membrane</keyword>
<dbReference type="SUPFAM" id="SSF55073">
    <property type="entry name" value="Nucleotide cyclase"/>
    <property type="match status" value="1"/>
</dbReference>
<dbReference type="InterPro" id="IPR050401">
    <property type="entry name" value="Cyclic_nucleotide_synthase"/>
</dbReference>
<evidence type="ECO:0000256" key="2">
    <source>
        <dbReference type="ARBA" id="ARBA00004236"/>
    </source>
</evidence>
<evidence type="ECO:0000313" key="15">
    <source>
        <dbReference type="EMBL" id="CAF1022903.1"/>
    </source>
</evidence>
<organism evidence="16 17">
    <name type="scientific">Rotaria sordida</name>
    <dbReference type="NCBI Taxonomy" id="392033"/>
    <lineage>
        <taxon>Eukaryota</taxon>
        <taxon>Metazoa</taxon>
        <taxon>Spiralia</taxon>
        <taxon>Gnathifera</taxon>
        <taxon>Rotifera</taxon>
        <taxon>Eurotatoria</taxon>
        <taxon>Bdelloidea</taxon>
        <taxon>Philodinida</taxon>
        <taxon>Philodinidae</taxon>
        <taxon>Rotaria</taxon>
    </lineage>
</organism>
<dbReference type="EMBL" id="CAJNOL010005499">
    <property type="protein sequence ID" value="CAF1606079.1"/>
    <property type="molecule type" value="Genomic_DNA"/>
</dbReference>
<dbReference type="GO" id="GO:0005886">
    <property type="term" value="C:plasma membrane"/>
    <property type="evidence" value="ECO:0007669"/>
    <property type="project" value="UniProtKB-SubCell"/>
</dbReference>
<keyword evidence="17" id="KW-1185">Reference proteome</keyword>
<evidence type="ECO:0000256" key="9">
    <source>
        <dbReference type="ARBA" id="ARBA00023180"/>
    </source>
</evidence>
<dbReference type="Proteomes" id="UP000663870">
    <property type="component" value="Unassembled WGS sequence"/>
</dbReference>
<keyword evidence="5" id="KW-0732">Signal</keyword>
<feature type="transmembrane region" description="Helical" evidence="13">
    <location>
        <begin position="192"/>
        <end position="215"/>
    </location>
</feature>
<evidence type="ECO:0000313" key="17">
    <source>
        <dbReference type="Proteomes" id="UP000663870"/>
    </source>
</evidence>
<reference evidence="16" key="1">
    <citation type="submission" date="2021-02" db="EMBL/GenBank/DDBJ databases">
        <authorList>
            <person name="Nowell W R."/>
        </authorList>
    </citation>
    <scope>NUCLEOTIDE SEQUENCE</scope>
</reference>
<feature type="transmembrane region" description="Helical" evidence="13">
    <location>
        <begin position="128"/>
        <end position="151"/>
    </location>
</feature>
<proteinExistence type="predicted"/>
<evidence type="ECO:0000256" key="5">
    <source>
        <dbReference type="ARBA" id="ARBA00022729"/>
    </source>
</evidence>
<comment type="subcellular location">
    <subcellularLocation>
        <location evidence="2">Cell membrane</location>
    </subcellularLocation>
    <subcellularLocation>
        <location evidence="1">Membrane</location>
        <topology evidence="1">Single-pass membrane protein</topology>
    </subcellularLocation>
</comment>
<keyword evidence="7 13" id="KW-1133">Transmembrane helix</keyword>
<keyword evidence="8 13" id="KW-0472">Membrane</keyword>
<name>A0A816B9H4_9BILA</name>
<evidence type="ECO:0000256" key="11">
    <source>
        <dbReference type="SAM" id="Coils"/>
    </source>
</evidence>
<dbReference type="GO" id="GO:0035556">
    <property type="term" value="P:intracellular signal transduction"/>
    <property type="evidence" value="ECO:0007669"/>
    <property type="project" value="InterPro"/>
</dbReference>
<dbReference type="PROSITE" id="PS50125">
    <property type="entry name" value="GUANYLATE_CYCLASE_2"/>
    <property type="match status" value="1"/>
</dbReference>